<dbReference type="EMBL" id="JBHMEW010000065">
    <property type="protein sequence ID" value="MFB9213015.1"/>
    <property type="molecule type" value="Genomic_DNA"/>
</dbReference>
<organism evidence="1 2">
    <name type="scientific">Echinicola jeungdonensis</name>
    <dbReference type="NCBI Taxonomy" id="709343"/>
    <lineage>
        <taxon>Bacteria</taxon>
        <taxon>Pseudomonadati</taxon>
        <taxon>Bacteroidota</taxon>
        <taxon>Cytophagia</taxon>
        <taxon>Cytophagales</taxon>
        <taxon>Cyclobacteriaceae</taxon>
        <taxon>Echinicola</taxon>
    </lineage>
</organism>
<protein>
    <submittedName>
        <fullName evidence="1">Uncharacterized protein</fullName>
    </submittedName>
</protein>
<gene>
    <name evidence="1" type="ORF">ACFFUR_14460</name>
</gene>
<sequence length="233" mass="25991">MKVRVRVVRAVEDVGATEKYIMGHHKVLESYGVTKVTSADRSWTANPNVYLIVFESMDDFRVLGGGRVQLRSEGYPLPLESAIEEKDPSVRNYMDQFGDLEVAEYCGLWNSKEVAGYGIGSIYLVRVGVAITSQLKLKRLFGLSSPATLGISQKVGYEIIESLGDKGVFYYPKEGLVATALEIRDVFNLPTAACPEKEYIFKLRSNIVLNTKEKGPRGEMEVQFELQIPSPIK</sequence>
<comment type="caution">
    <text evidence="1">The sequence shown here is derived from an EMBL/GenBank/DDBJ whole genome shotgun (WGS) entry which is preliminary data.</text>
</comment>
<dbReference type="Proteomes" id="UP001589654">
    <property type="component" value="Unassembled WGS sequence"/>
</dbReference>
<keyword evidence="2" id="KW-1185">Reference proteome</keyword>
<evidence type="ECO:0000313" key="1">
    <source>
        <dbReference type="EMBL" id="MFB9213015.1"/>
    </source>
</evidence>
<evidence type="ECO:0000313" key="2">
    <source>
        <dbReference type="Proteomes" id="UP001589654"/>
    </source>
</evidence>
<name>A0ABV5J861_9BACT</name>
<reference evidence="1 2" key="1">
    <citation type="submission" date="2024-09" db="EMBL/GenBank/DDBJ databases">
        <authorList>
            <person name="Sun Q."/>
            <person name="Mori K."/>
        </authorList>
    </citation>
    <scope>NUCLEOTIDE SEQUENCE [LARGE SCALE GENOMIC DNA]</scope>
    <source>
        <strain evidence="1 2">CECT 7682</strain>
    </source>
</reference>
<accession>A0ABV5J861</accession>
<proteinExistence type="predicted"/>
<dbReference type="RefSeq" id="WP_290248369.1">
    <property type="nucleotide sequence ID" value="NZ_JAUFQT010000001.1"/>
</dbReference>